<protein>
    <submittedName>
        <fullName evidence="1">Uncharacterized protein</fullName>
    </submittedName>
</protein>
<organism evidence="1 2">
    <name type="scientific">Haladaptatus litoreus</name>
    <dbReference type="NCBI Taxonomy" id="553468"/>
    <lineage>
        <taxon>Archaea</taxon>
        <taxon>Methanobacteriati</taxon>
        <taxon>Methanobacteriota</taxon>
        <taxon>Stenosarchaea group</taxon>
        <taxon>Halobacteria</taxon>
        <taxon>Halobacteriales</taxon>
        <taxon>Haladaptataceae</taxon>
        <taxon>Haladaptatus</taxon>
    </lineage>
</organism>
<dbReference type="Proteomes" id="UP000186914">
    <property type="component" value="Unassembled WGS sequence"/>
</dbReference>
<accession>A0A1N7CRT0</accession>
<dbReference type="EMBL" id="FTNO01000003">
    <property type="protein sequence ID" value="SIR66174.1"/>
    <property type="molecule type" value="Genomic_DNA"/>
</dbReference>
<name>A0A1N7CRT0_9EURY</name>
<evidence type="ECO:0000313" key="2">
    <source>
        <dbReference type="Proteomes" id="UP000186914"/>
    </source>
</evidence>
<reference evidence="2" key="1">
    <citation type="submission" date="2017-01" db="EMBL/GenBank/DDBJ databases">
        <authorList>
            <person name="Varghese N."/>
            <person name="Submissions S."/>
        </authorList>
    </citation>
    <scope>NUCLEOTIDE SEQUENCE [LARGE SCALE GENOMIC DNA]</scope>
    <source>
        <strain evidence="2">CGMCC 1.7737</strain>
    </source>
</reference>
<evidence type="ECO:0000313" key="1">
    <source>
        <dbReference type="EMBL" id="SIR66174.1"/>
    </source>
</evidence>
<sequence length="53" mass="5726">MDDILTKEVFGNLGIRGNSCCSEVAVGLGVRCDGRGWIQNDVRFGVDVLKVVN</sequence>
<keyword evidence="2" id="KW-1185">Reference proteome</keyword>
<gene>
    <name evidence="1" type="ORF">SAMN05421858_3200</name>
</gene>
<proteinExistence type="predicted"/>
<dbReference type="AlphaFoldDB" id="A0A1N7CRT0"/>